<comment type="caution">
    <text evidence="2">The sequence shown here is derived from an EMBL/GenBank/DDBJ whole genome shotgun (WGS) entry which is preliminary data.</text>
</comment>
<proteinExistence type="predicted"/>
<accession>A0A2G9G502</accession>
<name>A0A2G9G502_9LAMI</name>
<dbReference type="EMBL" id="NKXS01006996">
    <property type="protein sequence ID" value="PIN00393.1"/>
    <property type="molecule type" value="Genomic_DNA"/>
</dbReference>
<dbReference type="InterPro" id="IPR046796">
    <property type="entry name" value="Transposase_32_dom"/>
</dbReference>
<dbReference type="Proteomes" id="UP000231279">
    <property type="component" value="Unassembled WGS sequence"/>
</dbReference>
<dbReference type="AlphaFoldDB" id="A0A2G9G502"/>
<keyword evidence="3" id="KW-1185">Reference proteome</keyword>
<reference evidence="3" key="1">
    <citation type="journal article" date="2018" name="Gigascience">
        <title>Genome assembly of the Pink Ipe (Handroanthus impetiginosus, Bignoniaceae), a highly valued, ecologically keystone Neotropical timber forest tree.</title>
        <authorList>
            <person name="Silva-Junior O.B."/>
            <person name="Grattapaglia D."/>
            <person name="Novaes E."/>
            <person name="Collevatti R.G."/>
        </authorList>
    </citation>
    <scope>NUCLEOTIDE SEQUENCE [LARGE SCALE GENOMIC DNA]</scope>
    <source>
        <strain evidence="3">cv. UFG-1</strain>
    </source>
</reference>
<dbReference type="OrthoDB" id="1714944at2759"/>
<evidence type="ECO:0000313" key="3">
    <source>
        <dbReference type="Proteomes" id="UP000231279"/>
    </source>
</evidence>
<feature type="domain" description="Putative plant transposon protein" evidence="1">
    <location>
        <begin position="2"/>
        <end position="116"/>
    </location>
</feature>
<sequence>MVWETTINFSSSTMNHLLDTLNNILNIHDEPVGIFQSSLTNEAWDWLRFVNGCLYPSSHLLEVSKDQAVLLYAILTSVPLDIGCYIHNAIRKSTRGGMSVSLYFSSITTAFCQRERLVNLPEDDLIQLNTTINEENPPPHLNSAHRHQPRPHELGMEDKLAHVEKGLHYLQFQHERQILEHQRLQLEQWQCFAALDDHCQISPDCHPDFTPNESDEPGNAT</sequence>
<organism evidence="2 3">
    <name type="scientific">Handroanthus impetiginosus</name>
    <dbReference type="NCBI Taxonomy" id="429701"/>
    <lineage>
        <taxon>Eukaryota</taxon>
        <taxon>Viridiplantae</taxon>
        <taxon>Streptophyta</taxon>
        <taxon>Embryophyta</taxon>
        <taxon>Tracheophyta</taxon>
        <taxon>Spermatophyta</taxon>
        <taxon>Magnoliopsida</taxon>
        <taxon>eudicotyledons</taxon>
        <taxon>Gunneridae</taxon>
        <taxon>Pentapetalae</taxon>
        <taxon>asterids</taxon>
        <taxon>lamiids</taxon>
        <taxon>Lamiales</taxon>
        <taxon>Bignoniaceae</taxon>
        <taxon>Crescentiina</taxon>
        <taxon>Tabebuia alliance</taxon>
        <taxon>Handroanthus</taxon>
    </lineage>
</organism>
<protein>
    <recommendedName>
        <fullName evidence="1">Putative plant transposon protein domain-containing protein</fullName>
    </recommendedName>
</protein>
<gene>
    <name evidence="2" type="ORF">CDL12_27105</name>
</gene>
<evidence type="ECO:0000259" key="1">
    <source>
        <dbReference type="Pfam" id="PF20167"/>
    </source>
</evidence>
<evidence type="ECO:0000313" key="2">
    <source>
        <dbReference type="EMBL" id="PIN00393.1"/>
    </source>
</evidence>
<dbReference type="Pfam" id="PF20167">
    <property type="entry name" value="Transposase_32"/>
    <property type="match status" value="1"/>
</dbReference>